<feature type="region of interest" description="Disordered" evidence="1">
    <location>
        <begin position="28"/>
        <end position="62"/>
    </location>
</feature>
<evidence type="ECO:0008006" key="4">
    <source>
        <dbReference type="Google" id="ProtNLM"/>
    </source>
</evidence>
<dbReference type="Proteomes" id="UP000029224">
    <property type="component" value="Unassembled WGS sequence"/>
</dbReference>
<organism evidence="2 3">
    <name type="scientific">Vibrio maritimus</name>
    <dbReference type="NCBI Taxonomy" id="990268"/>
    <lineage>
        <taxon>Bacteria</taxon>
        <taxon>Pseudomonadati</taxon>
        <taxon>Pseudomonadota</taxon>
        <taxon>Gammaproteobacteria</taxon>
        <taxon>Vibrionales</taxon>
        <taxon>Vibrionaceae</taxon>
        <taxon>Vibrio</taxon>
    </lineage>
</organism>
<dbReference type="Gene3D" id="3.90.550.10">
    <property type="entry name" value="Spore Coat Polysaccharide Biosynthesis Protein SpsA, Chain A"/>
    <property type="match status" value="1"/>
</dbReference>
<sequence length="644" mass="75136">MKKVINKKINNVKQKILSREYDEIKTLKKQRDVARKQRDDAREQRDNLKSRCSSNKKSKDSSGFTKSNFFINERERSSKVVEISEKPAELLTINELEILNKRKPAKLEKKYHQICPPSKDIAFLTVGNDKFIPGLEALLLSIKDIYHDIESDFYVYHDGSISEFFQHKLSEIYPNVIFVHDEMEWLELRNISSDNHKRIGKLGYMNVNALKYSQYEHVIILDSDMIIQNDISQLWTKEEGFKFCYDVGEREYSAFSQYTDDYVINSGVISIPKKYLGEEYFDEMKEVVLRSFEADCSILNRFADQKSWNIFLKDKEKTELPINYNCNIKYVRKHDNGFSDFISILHFTGPKPWFKSDYIDGQFALKDKGKSLTFHHLWESKYRVLKANHRLKLFNEYSKDRFKKISNSGIGKDLLLIGNGPSLNKVDFSRLRNKTKIAFNWFVNHEDFDDIKVDHLVIASHMFYGGWNTQIPSFPNEYLEKLRAHKHKPSLWTSFYFKPLFEKLGLDKEFDCNYLLFEKPFKNFIDHQGATELCAHSFVDDGRTGVITFGMTIGKLANFSNIYLLGCDSNYSGKAQDNYFYDSAMHTSLCTNNDNLNETWLSDSYGQYCYQVAKEALDACGINLYDATIDGSLTILPKVDILEL</sequence>
<comment type="caution">
    <text evidence="2">The sequence shown here is derived from an EMBL/GenBank/DDBJ whole genome shotgun (WGS) entry which is preliminary data.</text>
</comment>
<feature type="compositionally biased region" description="Polar residues" evidence="1">
    <location>
        <begin position="50"/>
        <end position="62"/>
    </location>
</feature>
<protein>
    <recommendedName>
        <fullName evidence="4">Glycosyl transferase family 8</fullName>
    </recommendedName>
</protein>
<reference evidence="2 3" key="1">
    <citation type="submission" date="2014-09" db="EMBL/GenBank/DDBJ databases">
        <title>Vibrio maritimus JCM 19240. (C210) whole genome shotgun sequence.</title>
        <authorList>
            <person name="Sawabe T."/>
            <person name="Meirelles P."/>
            <person name="Nakanishi M."/>
            <person name="Sayaka M."/>
            <person name="Hattori M."/>
            <person name="Ohkuma M."/>
        </authorList>
    </citation>
    <scope>NUCLEOTIDE SEQUENCE [LARGE SCALE GENOMIC DNA]</scope>
    <source>
        <strain evidence="2 3">JCM 19240</strain>
    </source>
</reference>
<dbReference type="Gene3D" id="3.90.1480.10">
    <property type="entry name" value="Alpha-2,3-sialyltransferase"/>
    <property type="match status" value="1"/>
</dbReference>
<name>A0A090TE11_9VIBR</name>
<dbReference type="Pfam" id="PF01501">
    <property type="entry name" value="Glyco_transf_8"/>
    <property type="match status" value="1"/>
</dbReference>
<accession>A0A090TE11</accession>
<dbReference type="PANTHER" id="PTHR11183">
    <property type="entry name" value="GLYCOGENIN SUBFAMILY MEMBER"/>
    <property type="match status" value="1"/>
</dbReference>
<dbReference type="InterPro" id="IPR029044">
    <property type="entry name" value="Nucleotide-diphossugar_trans"/>
</dbReference>
<gene>
    <name evidence="2" type="ORF">JCM19240_680</name>
</gene>
<dbReference type="InterPro" id="IPR050587">
    <property type="entry name" value="GNT1/Glycosyltrans_8"/>
</dbReference>
<feature type="compositionally biased region" description="Basic and acidic residues" evidence="1">
    <location>
        <begin position="28"/>
        <end position="49"/>
    </location>
</feature>
<dbReference type="OrthoDB" id="7254531at2"/>
<reference evidence="2 3" key="2">
    <citation type="submission" date="2014-09" db="EMBL/GenBank/DDBJ databases">
        <authorList>
            <consortium name="NBRP consortium"/>
            <person name="Sawabe T."/>
            <person name="Meirelles P."/>
            <person name="Nakanishi M."/>
            <person name="Sayaka M."/>
            <person name="Hattori M."/>
            <person name="Ohkuma M."/>
        </authorList>
    </citation>
    <scope>NUCLEOTIDE SEQUENCE [LARGE SCALE GENOMIC DNA]</scope>
    <source>
        <strain evidence="2 3">JCM 19240</strain>
    </source>
</reference>
<dbReference type="AlphaFoldDB" id="A0A090TE11"/>
<proteinExistence type="predicted"/>
<dbReference type="GO" id="GO:0016757">
    <property type="term" value="F:glycosyltransferase activity"/>
    <property type="evidence" value="ECO:0007669"/>
    <property type="project" value="InterPro"/>
</dbReference>
<evidence type="ECO:0000313" key="2">
    <source>
        <dbReference type="EMBL" id="GAL37533.1"/>
    </source>
</evidence>
<keyword evidence="3" id="KW-1185">Reference proteome</keyword>
<dbReference type="SUPFAM" id="SSF53448">
    <property type="entry name" value="Nucleotide-diphospho-sugar transferases"/>
    <property type="match status" value="1"/>
</dbReference>
<evidence type="ECO:0000313" key="3">
    <source>
        <dbReference type="Proteomes" id="UP000029224"/>
    </source>
</evidence>
<evidence type="ECO:0000256" key="1">
    <source>
        <dbReference type="SAM" id="MobiDB-lite"/>
    </source>
</evidence>
<dbReference type="EMBL" id="BBMT01000018">
    <property type="protein sequence ID" value="GAL37533.1"/>
    <property type="molecule type" value="Genomic_DNA"/>
</dbReference>
<dbReference type="InterPro" id="IPR002495">
    <property type="entry name" value="Glyco_trans_8"/>
</dbReference>